<feature type="compositionally biased region" description="Low complexity" evidence="2">
    <location>
        <begin position="52"/>
        <end position="63"/>
    </location>
</feature>
<dbReference type="Proteomes" id="UP001530377">
    <property type="component" value="Unassembled WGS sequence"/>
</dbReference>
<feature type="region of interest" description="Disordered" evidence="2">
    <location>
        <begin position="1"/>
        <end position="158"/>
    </location>
</feature>
<evidence type="ECO:0000256" key="1">
    <source>
        <dbReference type="ARBA" id="ARBA00009005"/>
    </source>
</evidence>
<feature type="compositionally biased region" description="Basic and acidic residues" evidence="2">
    <location>
        <begin position="122"/>
        <end position="136"/>
    </location>
</feature>
<dbReference type="PANTHER" id="PTHR48104">
    <property type="entry name" value="METACASPASE-4"/>
    <property type="match status" value="1"/>
</dbReference>
<evidence type="ECO:0000259" key="3">
    <source>
        <dbReference type="Pfam" id="PF00656"/>
    </source>
</evidence>
<feature type="domain" description="Peptidase C14 caspase" evidence="3">
    <location>
        <begin position="441"/>
        <end position="586"/>
    </location>
</feature>
<dbReference type="EMBL" id="JALLPB020000224">
    <property type="protein sequence ID" value="KAL3811968.1"/>
    <property type="molecule type" value="Genomic_DNA"/>
</dbReference>
<feature type="compositionally biased region" description="Basic and acidic residues" evidence="2">
    <location>
        <begin position="19"/>
        <end position="38"/>
    </location>
</feature>
<accession>A0ABD3RG60</accession>
<gene>
    <name evidence="4" type="ORF">ACHAXA_011295</name>
</gene>
<feature type="region of interest" description="Disordered" evidence="2">
    <location>
        <begin position="340"/>
        <end position="361"/>
    </location>
</feature>
<evidence type="ECO:0000313" key="4">
    <source>
        <dbReference type="EMBL" id="KAL3811968.1"/>
    </source>
</evidence>
<dbReference type="PANTHER" id="PTHR48104:SF30">
    <property type="entry name" value="METACASPASE-1"/>
    <property type="match status" value="1"/>
</dbReference>
<evidence type="ECO:0000256" key="2">
    <source>
        <dbReference type="SAM" id="MobiDB-lite"/>
    </source>
</evidence>
<protein>
    <recommendedName>
        <fullName evidence="3">Peptidase C14 caspase domain-containing protein</fullName>
    </recommendedName>
</protein>
<feature type="compositionally biased region" description="Acidic residues" evidence="2">
    <location>
        <begin position="352"/>
        <end position="361"/>
    </location>
</feature>
<feature type="compositionally biased region" description="Gly residues" evidence="2">
    <location>
        <begin position="205"/>
        <end position="215"/>
    </location>
</feature>
<comment type="caution">
    <text evidence="4">The sequence shown here is derived from an EMBL/GenBank/DDBJ whole genome shotgun (WGS) entry which is preliminary data.</text>
</comment>
<feature type="compositionally biased region" description="Polar residues" evidence="2">
    <location>
        <begin position="1"/>
        <end position="15"/>
    </location>
</feature>
<feature type="region of interest" description="Disordered" evidence="2">
    <location>
        <begin position="197"/>
        <end position="218"/>
    </location>
</feature>
<organism evidence="4 5">
    <name type="scientific">Cyclostephanos tholiformis</name>
    <dbReference type="NCBI Taxonomy" id="382380"/>
    <lineage>
        <taxon>Eukaryota</taxon>
        <taxon>Sar</taxon>
        <taxon>Stramenopiles</taxon>
        <taxon>Ochrophyta</taxon>
        <taxon>Bacillariophyta</taxon>
        <taxon>Coscinodiscophyceae</taxon>
        <taxon>Thalassiosirophycidae</taxon>
        <taxon>Stephanodiscales</taxon>
        <taxon>Stephanodiscaceae</taxon>
        <taxon>Cyclostephanos</taxon>
    </lineage>
</organism>
<keyword evidence="5" id="KW-1185">Reference proteome</keyword>
<dbReference type="InterPro" id="IPR011600">
    <property type="entry name" value="Pept_C14_caspase"/>
</dbReference>
<feature type="compositionally biased region" description="Basic and acidic residues" evidence="2">
    <location>
        <begin position="64"/>
        <end position="88"/>
    </location>
</feature>
<feature type="compositionally biased region" description="Basic and acidic residues" evidence="2">
    <location>
        <begin position="718"/>
        <end position="727"/>
    </location>
</feature>
<proteinExistence type="inferred from homology"/>
<dbReference type="AlphaFoldDB" id="A0ABD3RG60"/>
<sequence>MSQSKSLFRPESSSPPLLDQHDARKIEDENKATTDENIRMNSGSSSRRKESSSSSSSKPSSSRKSSEGERSKSRGNRDRETSFHRERNSASSRGGEGTRPSPEDGRGQKGTLPLQASRGSRSGRDRDGVREGKAERGSLIPPPPSSTSSNRDRPSRDRVMSSSYMKVAGGSSVKNSTGDADDAVSPNAAAAFAAAMSSSTSFSPRGGGGGDGVGRVGNRRINDDSVQIDHLPMADLMAYLQLVANNSSNLPLTRRDDPELGRTVSSLTPEEYATKCAAFVPSMVRIFGGQYGKYGSIWDLKTSEDFDVTSSTREPGISHGGAICNALLKAMYDTESEVNKISSPSQKVETTDLFDDDDDDETVGTGGFTVDETLNSFDTLVLNDGCNSTAMTWAQLLRKMKPEMQGVGFNQVPAVTSSYRLDLNEPFTLVPPLFKKGINQKRALLIGCNYRNAPNVELKASHDDVRSVKDFLVNVYGFSESPDAMTVLMDDRKHRPPTHTNITNAFKILAERSQPGDAVFILYTGHGCRVLDSPIDETAESYDEALIPSDFEVSGIIRDTLFFKTLLAPMKKGVMVTCLIDSCHTGIMFDLPYLWTTKGDKGEPLPKMSLNNDFSFVRFLKVVKTLYESSVFTRIGRTVGNELDKQLPLKDDDTVIETVDSLETIPEIEQRGIKTSLFDTWCSPALLAQNIINCTLQGPDEYSDDEGGSQMGRMNSMTDDHSSYSYR</sequence>
<evidence type="ECO:0000313" key="5">
    <source>
        <dbReference type="Proteomes" id="UP001530377"/>
    </source>
</evidence>
<feature type="region of interest" description="Disordered" evidence="2">
    <location>
        <begin position="701"/>
        <end position="727"/>
    </location>
</feature>
<reference evidence="4 5" key="1">
    <citation type="submission" date="2024-10" db="EMBL/GenBank/DDBJ databases">
        <title>Updated reference genomes for cyclostephanoid diatoms.</title>
        <authorList>
            <person name="Roberts W.R."/>
            <person name="Alverson A.J."/>
        </authorList>
    </citation>
    <scope>NUCLEOTIDE SEQUENCE [LARGE SCALE GENOMIC DNA]</scope>
    <source>
        <strain evidence="4 5">AJA228-03</strain>
    </source>
</reference>
<dbReference type="Gene3D" id="3.40.50.12660">
    <property type="match status" value="1"/>
</dbReference>
<dbReference type="InterPro" id="IPR050452">
    <property type="entry name" value="Metacaspase"/>
</dbReference>
<name>A0ABD3RG60_9STRA</name>
<dbReference type="Pfam" id="PF00656">
    <property type="entry name" value="Peptidase_C14"/>
    <property type="match status" value="1"/>
</dbReference>
<comment type="similarity">
    <text evidence="1">Belongs to the peptidase C14B family.</text>
</comment>